<comment type="caution">
    <text evidence="2">The sequence shown here is derived from an EMBL/GenBank/DDBJ whole genome shotgun (WGS) entry which is preliminary data.</text>
</comment>
<dbReference type="SUPFAM" id="SSF51735">
    <property type="entry name" value="NAD(P)-binding Rossmann-fold domains"/>
    <property type="match status" value="1"/>
</dbReference>
<dbReference type="PANTHER" id="PTHR48079">
    <property type="entry name" value="PROTEIN YEEZ"/>
    <property type="match status" value="1"/>
</dbReference>
<proteinExistence type="predicted"/>
<evidence type="ECO:0000259" key="1">
    <source>
        <dbReference type="Pfam" id="PF01370"/>
    </source>
</evidence>
<sequence>MRYFITGATGFVGGAIARQLAAAGHQVTALVRHTDRAHHLARLGIALHPGDITDKESMRAPMTGADGIFHVAGWYKIGSKTPALGKKINVDGTRNVLELMRELRIPRGVYTSTLLVFSDTRGKLVDEATHYEGPWLSEYERTKWMAHTQIAEPMMKEGLPLIIVLPGLVYGPGDTSSVRNLLIQYLKGRLPISPQKTAYAWGHVEDIAEGHLLAMEKGRPGERYILAGPTHTLQEALAIAEQITGINAPRLHPSPALLRRLAQIVRWIEPILPLPEFYRSESIRAIAGVTYIGSGKKAQRELGFTARPLEEGLCETLLHEMKLLGIRSKRI</sequence>
<dbReference type="PANTHER" id="PTHR48079:SF6">
    <property type="entry name" value="NAD(P)-BINDING DOMAIN-CONTAINING PROTEIN-RELATED"/>
    <property type="match status" value="1"/>
</dbReference>
<feature type="domain" description="NAD-dependent epimerase/dehydratase" evidence="1">
    <location>
        <begin position="4"/>
        <end position="226"/>
    </location>
</feature>
<keyword evidence="3" id="KW-1185">Reference proteome</keyword>
<dbReference type="RefSeq" id="WP_168058049.1">
    <property type="nucleotide sequence ID" value="NZ_VTOW01000001.1"/>
</dbReference>
<dbReference type="Proteomes" id="UP000534783">
    <property type="component" value="Unassembled WGS sequence"/>
</dbReference>
<dbReference type="Pfam" id="PF01370">
    <property type="entry name" value="Epimerase"/>
    <property type="match status" value="1"/>
</dbReference>
<gene>
    <name evidence="2" type="ORF">MNODULE_03250</name>
</gene>
<organism evidence="2 3">
    <name type="scientific">Candidatus Manganitrophus noduliformans</name>
    <dbReference type="NCBI Taxonomy" id="2606439"/>
    <lineage>
        <taxon>Bacteria</taxon>
        <taxon>Pseudomonadati</taxon>
        <taxon>Nitrospirota</taxon>
        <taxon>Nitrospiria</taxon>
        <taxon>Candidatus Troglogloeales</taxon>
        <taxon>Candidatus Manganitrophaceae</taxon>
        <taxon>Candidatus Manganitrophus</taxon>
    </lineage>
</organism>
<dbReference type="GO" id="GO:0004029">
    <property type="term" value="F:aldehyde dehydrogenase (NAD+) activity"/>
    <property type="evidence" value="ECO:0007669"/>
    <property type="project" value="TreeGrafter"/>
</dbReference>
<dbReference type="EMBL" id="VTOW01000001">
    <property type="protein sequence ID" value="NKE69762.1"/>
    <property type="molecule type" value="Genomic_DNA"/>
</dbReference>
<dbReference type="InterPro" id="IPR051783">
    <property type="entry name" value="NAD(P)-dependent_oxidoreduct"/>
</dbReference>
<dbReference type="AlphaFoldDB" id="A0A7X6DM45"/>
<dbReference type="InterPro" id="IPR036291">
    <property type="entry name" value="NAD(P)-bd_dom_sf"/>
</dbReference>
<dbReference type="Gene3D" id="3.40.50.720">
    <property type="entry name" value="NAD(P)-binding Rossmann-like Domain"/>
    <property type="match status" value="1"/>
</dbReference>
<dbReference type="GO" id="GO:0005737">
    <property type="term" value="C:cytoplasm"/>
    <property type="evidence" value="ECO:0007669"/>
    <property type="project" value="TreeGrafter"/>
</dbReference>
<reference evidence="2 3" key="1">
    <citation type="journal article" date="2020" name="Nature">
        <title>Bacterial chemolithoautotrophy via manganese oxidation.</title>
        <authorList>
            <person name="Yu H."/>
            <person name="Leadbetter J.R."/>
        </authorList>
    </citation>
    <scope>NUCLEOTIDE SEQUENCE [LARGE SCALE GENOMIC DNA]</scope>
    <source>
        <strain evidence="2 3">Mn-1</strain>
    </source>
</reference>
<accession>A0A7X6DM45</accession>
<dbReference type="InterPro" id="IPR001509">
    <property type="entry name" value="Epimerase_deHydtase"/>
</dbReference>
<protein>
    <submittedName>
        <fullName evidence="2">NAD-dependent epimerase/dehydratase family protein</fullName>
    </submittedName>
</protein>
<name>A0A7X6DM45_9BACT</name>
<evidence type="ECO:0000313" key="3">
    <source>
        <dbReference type="Proteomes" id="UP000534783"/>
    </source>
</evidence>
<evidence type="ECO:0000313" key="2">
    <source>
        <dbReference type="EMBL" id="NKE69762.1"/>
    </source>
</evidence>